<dbReference type="Pfam" id="PF00990">
    <property type="entry name" value="GGDEF"/>
    <property type="match status" value="1"/>
</dbReference>
<dbReference type="PROSITE" id="PS50887">
    <property type="entry name" value="GGDEF"/>
    <property type="match status" value="1"/>
</dbReference>
<feature type="non-terminal residue" evidence="2">
    <location>
        <position position="267"/>
    </location>
</feature>
<name>X1NSD1_9ZZZZ</name>
<dbReference type="InterPro" id="IPR043128">
    <property type="entry name" value="Rev_trsase/Diguanyl_cyclase"/>
</dbReference>
<feature type="domain" description="GGDEF" evidence="1">
    <location>
        <begin position="240"/>
        <end position="267"/>
    </location>
</feature>
<feature type="non-terminal residue" evidence="2">
    <location>
        <position position="1"/>
    </location>
</feature>
<dbReference type="InterPro" id="IPR029016">
    <property type="entry name" value="GAF-like_dom_sf"/>
</dbReference>
<dbReference type="SMART" id="SM00065">
    <property type="entry name" value="GAF"/>
    <property type="match status" value="1"/>
</dbReference>
<dbReference type="Gene3D" id="3.30.450.40">
    <property type="match status" value="1"/>
</dbReference>
<sequence length="267" mass="30179">TIVLLAAFLVLLLVLLARPLRYIIQEWVDRFFYRETYKHRQMLLGFSSKMGNILNLNELASEMLPAVTKALHVTQAKLLFQNMSSGDFVAQFTYPEVEGESGNEFRLNADNPIAAWLVKENTPLSLEQIDSIPEFKGLWESEREQLTASNWGLLCPIKSRGRLVGILALGKKRSHTLYSHEDIELVMSMANQAGILIENAQLYAQATIRANTDGLSGLYNHRHFHKCIEQEIARGSRFGSIFSLIMLDVDLFKAYNDTYGHLAGDKG</sequence>
<dbReference type="Pfam" id="PF13185">
    <property type="entry name" value="GAF_2"/>
    <property type="match status" value="1"/>
</dbReference>
<dbReference type="EMBL" id="BARV01024468">
    <property type="protein sequence ID" value="GAI46478.1"/>
    <property type="molecule type" value="Genomic_DNA"/>
</dbReference>
<accession>X1NSD1</accession>
<dbReference type="GO" id="GO:1902201">
    <property type="term" value="P:negative regulation of bacterial-type flagellum-dependent cell motility"/>
    <property type="evidence" value="ECO:0007669"/>
    <property type="project" value="TreeGrafter"/>
</dbReference>
<dbReference type="PANTHER" id="PTHR45138">
    <property type="entry name" value="REGULATORY COMPONENTS OF SENSORY TRANSDUCTION SYSTEM"/>
    <property type="match status" value="1"/>
</dbReference>
<protein>
    <recommendedName>
        <fullName evidence="1">GGDEF domain-containing protein</fullName>
    </recommendedName>
</protein>
<dbReference type="PANTHER" id="PTHR45138:SF9">
    <property type="entry name" value="DIGUANYLATE CYCLASE DGCM-RELATED"/>
    <property type="match status" value="1"/>
</dbReference>
<evidence type="ECO:0000259" key="1">
    <source>
        <dbReference type="PROSITE" id="PS50887"/>
    </source>
</evidence>
<dbReference type="NCBIfam" id="TIGR00254">
    <property type="entry name" value="GGDEF"/>
    <property type="match status" value="1"/>
</dbReference>
<comment type="caution">
    <text evidence="2">The sequence shown here is derived from an EMBL/GenBank/DDBJ whole genome shotgun (WGS) entry which is preliminary data.</text>
</comment>
<evidence type="ECO:0000313" key="2">
    <source>
        <dbReference type="EMBL" id="GAI46478.1"/>
    </source>
</evidence>
<dbReference type="GO" id="GO:0043709">
    <property type="term" value="P:cell adhesion involved in single-species biofilm formation"/>
    <property type="evidence" value="ECO:0007669"/>
    <property type="project" value="TreeGrafter"/>
</dbReference>
<dbReference type="CDD" id="cd01949">
    <property type="entry name" value="GGDEF"/>
    <property type="match status" value="1"/>
</dbReference>
<dbReference type="GO" id="GO:0052621">
    <property type="term" value="F:diguanylate cyclase activity"/>
    <property type="evidence" value="ECO:0007669"/>
    <property type="project" value="TreeGrafter"/>
</dbReference>
<dbReference type="SUPFAM" id="SSF55073">
    <property type="entry name" value="Nucleotide cyclase"/>
    <property type="match status" value="1"/>
</dbReference>
<dbReference type="InterPro" id="IPR029787">
    <property type="entry name" value="Nucleotide_cyclase"/>
</dbReference>
<dbReference type="InterPro" id="IPR000160">
    <property type="entry name" value="GGDEF_dom"/>
</dbReference>
<organism evidence="2">
    <name type="scientific">marine sediment metagenome</name>
    <dbReference type="NCBI Taxonomy" id="412755"/>
    <lineage>
        <taxon>unclassified sequences</taxon>
        <taxon>metagenomes</taxon>
        <taxon>ecological metagenomes</taxon>
    </lineage>
</organism>
<dbReference type="InterPro" id="IPR003018">
    <property type="entry name" value="GAF"/>
</dbReference>
<dbReference type="InterPro" id="IPR050469">
    <property type="entry name" value="Diguanylate_Cyclase"/>
</dbReference>
<dbReference type="AlphaFoldDB" id="X1NSD1"/>
<reference evidence="2" key="1">
    <citation type="journal article" date="2014" name="Front. Microbiol.">
        <title>High frequency of phylogenetically diverse reductive dehalogenase-homologous genes in deep subseafloor sedimentary metagenomes.</title>
        <authorList>
            <person name="Kawai M."/>
            <person name="Futagami T."/>
            <person name="Toyoda A."/>
            <person name="Takaki Y."/>
            <person name="Nishi S."/>
            <person name="Hori S."/>
            <person name="Arai W."/>
            <person name="Tsubouchi T."/>
            <person name="Morono Y."/>
            <person name="Uchiyama I."/>
            <person name="Ito T."/>
            <person name="Fujiyama A."/>
            <person name="Inagaki F."/>
            <person name="Takami H."/>
        </authorList>
    </citation>
    <scope>NUCLEOTIDE SEQUENCE</scope>
    <source>
        <strain evidence="2">Expedition CK06-06</strain>
    </source>
</reference>
<dbReference type="SUPFAM" id="SSF55781">
    <property type="entry name" value="GAF domain-like"/>
    <property type="match status" value="1"/>
</dbReference>
<dbReference type="Gene3D" id="3.30.70.270">
    <property type="match status" value="1"/>
</dbReference>
<gene>
    <name evidence="2" type="ORF">S06H3_39934</name>
</gene>
<dbReference type="GO" id="GO:0005886">
    <property type="term" value="C:plasma membrane"/>
    <property type="evidence" value="ECO:0007669"/>
    <property type="project" value="TreeGrafter"/>
</dbReference>
<proteinExistence type="predicted"/>